<dbReference type="HOGENOM" id="CLU_096755_0_0_9"/>
<dbReference type="OrthoDB" id="9811865at2"/>
<dbReference type="EMBL" id="AJAP01000018">
    <property type="protein sequence ID" value="EOH85666.1"/>
    <property type="molecule type" value="Genomic_DNA"/>
</dbReference>
<keyword evidence="6" id="KW-0472">Membrane</keyword>
<dbReference type="Proteomes" id="UP000013777">
    <property type="component" value="Unassembled WGS sequence"/>
</dbReference>
<dbReference type="AlphaFoldDB" id="R2RYL3"/>
<dbReference type="PATRIC" id="fig|1158606.3.peg.1749"/>
<dbReference type="InterPro" id="IPR043149">
    <property type="entry name" value="TagF_N"/>
</dbReference>
<organism evidence="7 8">
    <name type="scientific">Enterococcus asini ATCC 700915</name>
    <dbReference type="NCBI Taxonomy" id="1158606"/>
    <lineage>
        <taxon>Bacteria</taxon>
        <taxon>Bacillati</taxon>
        <taxon>Bacillota</taxon>
        <taxon>Bacilli</taxon>
        <taxon>Lactobacillales</taxon>
        <taxon>Enterococcaceae</taxon>
        <taxon>Enterococcus</taxon>
    </lineage>
</organism>
<dbReference type="RefSeq" id="WP_010754429.1">
    <property type="nucleotide sequence ID" value="NZ_ASVU01000001.1"/>
</dbReference>
<dbReference type="Pfam" id="PF04464">
    <property type="entry name" value="Glyphos_transf"/>
    <property type="match status" value="1"/>
</dbReference>
<dbReference type="GO" id="GO:0047355">
    <property type="term" value="F:CDP-glycerol glycerophosphotransferase activity"/>
    <property type="evidence" value="ECO:0007669"/>
    <property type="project" value="InterPro"/>
</dbReference>
<keyword evidence="5" id="KW-0777">Teichoic acid biosynthesis</keyword>
<reference evidence="7 8" key="1">
    <citation type="submission" date="2013-02" db="EMBL/GenBank/DDBJ databases">
        <title>The Genome Sequence of Enterococcus asini ATCC_700915.</title>
        <authorList>
            <consortium name="The Broad Institute Genome Sequencing Platform"/>
            <consortium name="The Broad Institute Genome Sequencing Center for Infectious Disease"/>
            <person name="Earl A.M."/>
            <person name="Gilmore M.S."/>
            <person name="Lebreton F."/>
            <person name="Walker B."/>
            <person name="Young S.K."/>
            <person name="Zeng Q."/>
            <person name="Gargeya S."/>
            <person name="Fitzgerald M."/>
            <person name="Haas B."/>
            <person name="Abouelleil A."/>
            <person name="Alvarado L."/>
            <person name="Arachchi H.M."/>
            <person name="Berlin A.M."/>
            <person name="Chapman S.B."/>
            <person name="Dewar J."/>
            <person name="Goldberg J."/>
            <person name="Griggs A."/>
            <person name="Gujja S."/>
            <person name="Hansen M."/>
            <person name="Howarth C."/>
            <person name="Imamovic A."/>
            <person name="Larimer J."/>
            <person name="McCowan C."/>
            <person name="Murphy C."/>
            <person name="Neiman D."/>
            <person name="Pearson M."/>
            <person name="Priest M."/>
            <person name="Roberts A."/>
            <person name="Saif S."/>
            <person name="Shea T."/>
            <person name="Sisk P."/>
            <person name="Sykes S."/>
            <person name="Wortman J."/>
            <person name="Nusbaum C."/>
            <person name="Birren B."/>
        </authorList>
    </citation>
    <scope>NUCLEOTIDE SEQUENCE [LARGE SCALE GENOMIC DNA]</scope>
    <source>
        <strain evidence="7 8">ATCC 700915</strain>
    </source>
</reference>
<comment type="caution">
    <text evidence="7">The sequence shown here is derived from an EMBL/GenBank/DDBJ whole genome shotgun (WGS) entry which is preliminary data.</text>
</comment>
<evidence type="ECO:0000256" key="4">
    <source>
        <dbReference type="ARBA" id="ARBA00022679"/>
    </source>
</evidence>
<dbReference type="PANTHER" id="PTHR37316:SF3">
    <property type="entry name" value="TEICHOIC ACID GLYCEROL-PHOSPHATE TRANSFERASE"/>
    <property type="match status" value="1"/>
</dbReference>
<dbReference type="PANTHER" id="PTHR37316">
    <property type="entry name" value="TEICHOIC ACID GLYCEROL-PHOSPHATE PRIMASE"/>
    <property type="match status" value="1"/>
</dbReference>
<dbReference type="InterPro" id="IPR007554">
    <property type="entry name" value="Glycerophosphate_synth"/>
</dbReference>
<dbReference type="SUPFAM" id="SSF53756">
    <property type="entry name" value="UDP-Glycosyltransferase/glycogen phosphorylase"/>
    <property type="match status" value="1"/>
</dbReference>
<evidence type="ECO:0000256" key="2">
    <source>
        <dbReference type="ARBA" id="ARBA00010488"/>
    </source>
</evidence>
<evidence type="ECO:0000313" key="7">
    <source>
        <dbReference type="EMBL" id="EOH85666.1"/>
    </source>
</evidence>
<dbReference type="eggNOG" id="COG1887">
    <property type="taxonomic scope" value="Bacteria"/>
</dbReference>
<evidence type="ECO:0000256" key="6">
    <source>
        <dbReference type="ARBA" id="ARBA00023136"/>
    </source>
</evidence>
<dbReference type="GO" id="GO:0005886">
    <property type="term" value="C:plasma membrane"/>
    <property type="evidence" value="ECO:0007669"/>
    <property type="project" value="UniProtKB-SubCell"/>
</dbReference>
<gene>
    <name evidence="7" type="ORF">UAS_01804</name>
</gene>
<dbReference type="Gene3D" id="3.40.50.11820">
    <property type="match status" value="1"/>
</dbReference>
<comment type="subcellular location">
    <subcellularLocation>
        <location evidence="1">Cell membrane</location>
        <topology evidence="1">Peripheral membrane protein</topology>
    </subcellularLocation>
</comment>
<dbReference type="InterPro" id="IPR051612">
    <property type="entry name" value="Teichoic_Acid_Biosynth"/>
</dbReference>
<dbReference type="GO" id="GO:0019350">
    <property type="term" value="P:teichoic acid biosynthetic process"/>
    <property type="evidence" value="ECO:0007669"/>
    <property type="project" value="UniProtKB-KW"/>
</dbReference>
<keyword evidence="4" id="KW-0808">Transferase</keyword>
<evidence type="ECO:0000256" key="5">
    <source>
        <dbReference type="ARBA" id="ARBA00022944"/>
    </source>
</evidence>
<dbReference type="Gene3D" id="3.40.50.12580">
    <property type="match status" value="1"/>
</dbReference>
<sequence>MNAKLRRTLERMYHKVVTATFTVVGRLPKRELFFFESFHGRQYSDNPRAIYEYIQSQYPEATCVWAVKKGFEQPFIDNDVPYVRRMGLNWLLTMPRAKYWIFNTRMPKWMKKTTGTTFVQTWHGTPLKRLGLDIQQVNMPDTDTERYRENFRQESARWDYLLSPNAYSTTIFKRAFAYTGPVLEIGYPRNDILQDEEHLAANRQQVLQKLGLQEGQKIILYAPTWRDNQFHRKGAYKYDNQFPLSALSRWW</sequence>
<keyword evidence="8" id="KW-1185">Reference proteome</keyword>
<protein>
    <recommendedName>
        <fullName evidence="9">CDP-glycerol glycerophosphotransferase</fullName>
    </recommendedName>
</protein>
<dbReference type="STRING" id="57732.RU94_GL000593"/>
<evidence type="ECO:0000256" key="3">
    <source>
        <dbReference type="ARBA" id="ARBA00022475"/>
    </source>
</evidence>
<proteinExistence type="inferred from homology"/>
<evidence type="ECO:0000256" key="1">
    <source>
        <dbReference type="ARBA" id="ARBA00004202"/>
    </source>
</evidence>
<comment type="similarity">
    <text evidence="2">Belongs to the CDP-glycerol glycerophosphotransferase family.</text>
</comment>
<evidence type="ECO:0000313" key="8">
    <source>
        <dbReference type="Proteomes" id="UP000013777"/>
    </source>
</evidence>
<dbReference type="InterPro" id="IPR043148">
    <property type="entry name" value="TagF_C"/>
</dbReference>
<evidence type="ECO:0008006" key="9">
    <source>
        <dbReference type="Google" id="ProtNLM"/>
    </source>
</evidence>
<dbReference type="GeneID" id="78366215"/>
<accession>R2RYL3</accession>
<name>R2RYL3_9ENTE</name>
<keyword evidence="3" id="KW-1003">Cell membrane</keyword>